<dbReference type="EMBL" id="LT906439">
    <property type="protein sequence ID" value="SNU86867.1"/>
    <property type="molecule type" value="Genomic_DNA"/>
</dbReference>
<dbReference type="AlphaFoldDB" id="A0A239SN95"/>
<evidence type="ECO:0000256" key="2">
    <source>
        <dbReference type="ARBA" id="ARBA00023002"/>
    </source>
</evidence>
<gene>
    <name evidence="4" type="ORF">SAMEA4412692_00409</name>
</gene>
<comment type="similarity">
    <text evidence="1 3">Belongs to the short-chain dehydrogenases/reductases (SDR) family.</text>
</comment>
<dbReference type="Pfam" id="PF00106">
    <property type="entry name" value="adh_short"/>
    <property type="match status" value="1"/>
</dbReference>
<proteinExistence type="inferred from homology"/>
<dbReference type="PROSITE" id="PS00061">
    <property type="entry name" value="ADH_SHORT"/>
    <property type="match status" value="1"/>
</dbReference>
<dbReference type="PRINTS" id="PR00081">
    <property type="entry name" value="GDHRDH"/>
</dbReference>
<accession>A0A239SN95</accession>
<organism evidence="4 5">
    <name type="scientific">Streptococcus merionis</name>
    <dbReference type="NCBI Taxonomy" id="400065"/>
    <lineage>
        <taxon>Bacteria</taxon>
        <taxon>Bacillati</taxon>
        <taxon>Bacillota</taxon>
        <taxon>Bacilli</taxon>
        <taxon>Lactobacillales</taxon>
        <taxon>Streptococcaceae</taxon>
        <taxon>Streptococcus</taxon>
    </lineage>
</organism>
<evidence type="ECO:0000256" key="1">
    <source>
        <dbReference type="ARBA" id="ARBA00006484"/>
    </source>
</evidence>
<sequence>MRTIIITGATGGLAQEIVRLLPDDQLILTGRSLEKLAALYRDRPRTKLVQLDLTSSQELEEFVAATYAEFGRVDILINNAGFGDFKPFDHVSDSEMRAMFDIDVFALMTLSRLVGYQMKESGRGHIVNVSSVLGLMATSKATVYAAAKFAVTGFSNSLRLELAEHGVYVTTVNPGPIRTGFFDVADPSGDYLKRVDRYALNPDQVAERIVENLGRNKRDITLPFVLKVAHRLYTLFPRIGDYLARKAFDYK</sequence>
<dbReference type="PRINTS" id="PR00080">
    <property type="entry name" value="SDRFAMILY"/>
</dbReference>
<dbReference type="GO" id="GO:0016020">
    <property type="term" value="C:membrane"/>
    <property type="evidence" value="ECO:0007669"/>
    <property type="project" value="TreeGrafter"/>
</dbReference>
<dbReference type="EC" id="1.-.-.-" evidence="4"/>
<evidence type="ECO:0000313" key="5">
    <source>
        <dbReference type="Proteomes" id="UP000215185"/>
    </source>
</evidence>
<dbReference type="InterPro" id="IPR020904">
    <property type="entry name" value="Sc_DH/Rdtase_CS"/>
</dbReference>
<dbReference type="STRING" id="1123308.GCA_000380085_01253"/>
<evidence type="ECO:0000313" key="4">
    <source>
        <dbReference type="EMBL" id="SNU86867.1"/>
    </source>
</evidence>
<dbReference type="InterPro" id="IPR036291">
    <property type="entry name" value="NAD(P)-bd_dom_sf"/>
</dbReference>
<dbReference type="RefSeq" id="WP_018373804.1">
    <property type="nucleotide sequence ID" value="NZ_LT906439.1"/>
</dbReference>
<keyword evidence="5" id="KW-1185">Reference proteome</keyword>
<dbReference type="Proteomes" id="UP000215185">
    <property type="component" value="Chromosome 1"/>
</dbReference>
<dbReference type="PANTHER" id="PTHR44196:SF1">
    <property type="entry name" value="DEHYDROGENASE_REDUCTASE SDR FAMILY MEMBER 7B"/>
    <property type="match status" value="1"/>
</dbReference>
<dbReference type="OrthoDB" id="9793345at2"/>
<dbReference type="PANTHER" id="PTHR44196">
    <property type="entry name" value="DEHYDROGENASE/REDUCTASE SDR FAMILY MEMBER 7B"/>
    <property type="match status" value="1"/>
</dbReference>
<dbReference type="eggNOG" id="COG0300">
    <property type="taxonomic scope" value="Bacteria"/>
</dbReference>
<protein>
    <submittedName>
        <fullName evidence="4">Short chain dehydrogenase</fullName>
        <ecNumber evidence="4">1.-.-.-</ecNumber>
    </submittedName>
</protein>
<reference evidence="4 5" key="1">
    <citation type="submission" date="2017-06" db="EMBL/GenBank/DDBJ databases">
        <authorList>
            <consortium name="Pathogen Informatics"/>
        </authorList>
    </citation>
    <scope>NUCLEOTIDE SEQUENCE [LARGE SCALE GENOMIC DNA]</scope>
    <source>
        <strain evidence="4 5">NCTC13788</strain>
    </source>
</reference>
<dbReference type="GO" id="GO:0016491">
    <property type="term" value="F:oxidoreductase activity"/>
    <property type="evidence" value="ECO:0007669"/>
    <property type="project" value="UniProtKB-KW"/>
</dbReference>
<keyword evidence="2 4" id="KW-0560">Oxidoreductase</keyword>
<dbReference type="Gene3D" id="3.40.50.720">
    <property type="entry name" value="NAD(P)-binding Rossmann-like Domain"/>
    <property type="match status" value="1"/>
</dbReference>
<dbReference type="KEGG" id="smen:SAMEA4412692_0409"/>
<name>A0A239SN95_9STRE</name>
<dbReference type="InterPro" id="IPR002347">
    <property type="entry name" value="SDR_fam"/>
</dbReference>
<dbReference type="SUPFAM" id="SSF51735">
    <property type="entry name" value="NAD(P)-binding Rossmann-fold domains"/>
    <property type="match status" value="1"/>
</dbReference>
<evidence type="ECO:0000256" key="3">
    <source>
        <dbReference type="RuleBase" id="RU000363"/>
    </source>
</evidence>